<evidence type="ECO:0000313" key="4">
    <source>
        <dbReference type="EMBL" id="CAJ1510028.1"/>
    </source>
</evidence>
<dbReference type="InterPro" id="IPR003399">
    <property type="entry name" value="Mce/MlaD"/>
</dbReference>
<feature type="domain" description="Mammalian cell entry C-terminal" evidence="3">
    <location>
        <begin position="119"/>
        <end position="331"/>
    </location>
</feature>
<sequence length="342" mass="36464">MRTGLRGILWRLTVFMVVALFFVAAMFVVFAQIRFNSEDTYAADFTSVSGLEEGQHVRIAGVEVGKIKDISLHRDATVTVLFSTEESVVVTHGTRAVIRYADLVGGRYLSLEEGAGNGTVLRPGETIPLANTSPALDLDALIGGFKPLFRALDPDQVNALSSQLIDAFQGQGATINSFFTHVASLTSMLADRDQLIGDVIGNLNAVLTSLGDQNAQFAEAVDSFSQLMATLTDHKAGLSDAVASANSAAGSVADLLAQGREPLKTVLHEGDRAAGIVVADHDYVDDLLATLPEAYQMLGRQSLYGDFFAFYICDLLFKVNGKGGQPVFIKIAGQSTGRCAPK</sequence>
<feature type="transmembrane region" description="Helical" evidence="1">
    <location>
        <begin position="12"/>
        <end position="33"/>
    </location>
</feature>
<name>A0ABM9M4G0_9MYCO</name>
<evidence type="ECO:0000259" key="3">
    <source>
        <dbReference type="Pfam" id="PF11887"/>
    </source>
</evidence>
<feature type="domain" description="Mce/MlaD" evidence="2">
    <location>
        <begin position="40"/>
        <end position="114"/>
    </location>
</feature>
<proteinExistence type="predicted"/>
<keyword evidence="5" id="KW-1185">Reference proteome</keyword>
<protein>
    <submittedName>
        <fullName evidence="4">MCE family protein</fullName>
    </submittedName>
</protein>
<dbReference type="InterPro" id="IPR024516">
    <property type="entry name" value="Mce_C"/>
</dbReference>
<dbReference type="Pfam" id="PF02470">
    <property type="entry name" value="MlaD"/>
    <property type="match status" value="1"/>
</dbReference>
<dbReference type="RefSeq" id="WP_308479702.1">
    <property type="nucleotide sequence ID" value="NZ_OY726397.1"/>
</dbReference>
<evidence type="ECO:0000259" key="2">
    <source>
        <dbReference type="Pfam" id="PF02470"/>
    </source>
</evidence>
<evidence type="ECO:0000313" key="5">
    <source>
        <dbReference type="Proteomes" id="UP001190465"/>
    </source>
</evidence>
<gene>
    <name evidence="4" type="ORF">MU0053_004406</name>
</gene>
<dbReference type="Pfam" id="PF11887">
    <property type="entry name" value="Mce4_CUP1"/>
    <property type="match status" value="1"/>
</dbReference>
<dbReference type="PANTHER" id="PTHR33371:SF17">
    <property type="entry name" value="MCE-FAMILY PROTEIN MCE1B"/>
    <property type="match status" value="1"/>
</dbReference>
<dbReference type="InterPro" id="IPR052336">
    <property type="entry name" value="MlaD_Phospholipid_Transporter"/>
</dbReference>
<dbReference type="NCBIfam" id="TIGR00996">
    <property type="entry name" value="Mtu_fam_mce"/>
    <property type="match status" value="1"/>
</dbReference>
<dbReference type="PANTHER" id="PTHR33371">
    <property type="entry name" value="INTERMEMBRANE PHOSPHOLIPID TRANSPORT SYSTEM BINDING PROTEIN MLAD-RELATED"/>
    <property type="match status" value="1"/>
</dbReference>
<reference evidence="4 5" key="1">
    <citation type="submission" date="2023-08" db="EMBL/GenBank/DDBJ databases">
        <authorList>
            <person name="Folkvardsen B D."/>
            <person name="Norman A."/>
        </authorList>
    </citation>
    <scope>NUCLEOTIDE SEQUENCE [LARGE SCALE GENOMIC DNA]</scope>
    <source>
        <strain evidence="4 5">Mu0053</strain>
    </source>
</reference>
<keyword evidence="1" id="KW-0472">Membrane</keyword>
<dbReference type="Proteomes" id="UP001190465">
    <property type="component" value="Chromosome"/>
</dbReference>
<keyword evidence="1" id="KW-1133">Transmembrane helix</keyword>
<evidence type="ECO:0000256" key="1">
    <source>
        <dbReference type="SAM" id="Phobius"/>
    </source>
</evidence>
<dbReference type="EMBL" id="OY726397">
    <property type="protein sequence ID" value="CAJ1510028.1"/>
    <property type="molecule type" value="Genomic_DNA"/>
</dbReference>
<accession>A0ABM9M4G0</accession>
<organism evidence="4 5">
    <name type="scientific">[Mycobacterium] burgundiense</name>
    <dbReference type="NCBI Taxonomy" id="3064286"/>
    <lineage>
        <taxon>Bacteria</taxon>
        <taxon>Bacillati</taxon>
        <taxon>Actinomycetota</taxon>
        <taxon>Actinomycetes</taxon>
        <taxon>Mycobacteriales</taxon>
        <taxon>Mycobacteriaceae</taxon>
        <taxon>Mycolicibacterium</taxon>
    </lineage>
</organism>
<keyword evidence="1" id="KW-0812">Transmembrane</keyword>
<dbReference type="InterPro" id="IPR005693">
    <property type="entry name" value="Mce"/>
</dbReference>